<dbReference type="FunFam" id="2.60.40.10:FF:000433">
    <property type="entry name" value="fibronectin isoform X5"/>
    <property type="match status" value="1"/>
</dbReference>
<evidence type="ECO:0000256" key="1">
    <source>
        <dbReference type="ARBA" id="ARBA00004498"/>
    </source>
</evidence>
<dbReference type="EMBL" id="GABE01000098">
    <property type="protein sequence ID" value="JAA44641.1"/>
    <property type="molecule type" value="mRNA"/>
</dbReference>
<dbReference type="PANTHER" id="PTHR46708">
    <property type="entry name" value="TENASCIN"/>
    <property type="match status" value="1"/>
</dbReference>
<dbReference type="SUPFAM" id="SSF49265">
    <property type="entry name" value="Fibronectin type III"/>
    <property type="match status" value="2"/>
</dbReference>
<feature type="domain" description="Fibronectin type-III" evidence="6">
    <location>
        <begin position="2"/>
        <end position="91"/>
    </location>
</feature>
<gene>
    <name evidence="7" type="primary">FN1</name>
</gene>
<dbReference type="Gene3D" id="2.60.40.10">
    <property type="entry name" value="Immunoglobulins"/>
    <property type="match status" value="3"/>
</dbReference>
<dbReference type="Pfam" id="PF00041">
    <property type="entry name" value="fn3"/>
    <property type="match status" value="3"/>
</dbReference>
<dbReference type="AlphaFoldDB" id="K7CQ21"/>
<dbReference type="InterPro" id="IPR036116">
    <property type="entry name" value="FN3_sf"/>
</dbReference>
<dbReference type="InterPro" id="IPR050991">
    <property type="entry name" value="ECM_Regulatory_Proteins"/>
</dbReference>
<evidence type="ECO:0000256" key="4">
    <source>
        <dbReference type="ARBA" id="ARBA00023157"/>
    </source>
</evidence>
<evidence type="ECO:0000256" key="5">
    <source>
        <dbReference type="ARBA" id="ARBA00023180"/>
    </source>
</evidence>
<dbReference type="FunFam" id="2.60.40.10:FF:000622">
    <property type="entry name" value="Fibronectin 1"/>
    <property type="match status" value="1"/>
</dbReference>
<dbReference type="PROSITE" id="PS50853">
    <property type="entry name" value="FN3"/>
    <property type="match status" value="3"/>
</dbReference>
<organism evidence="7">
    <name type="scientific">Pan troglodytes</name>
    <name type="common">Chimpanzee</name>
    <dbReference type="NCBI Taxonomy" id="9598"/>
    <lineage>
        <taxon>Eukaryota</taxon>
        <taxon>Metazoa</taxon>
        <taxon>Chordata</taxon>
        <taxon>Craniata</taxon>
        <taxon>Vertebrata</taxon>
        <taxon>Euteleostomi</taxon>
        <taxon>Mammalia</taxon>
        <taxon>Eutheria</taxon>
        <taxon>Euarchontoglires</taxon>
        <taxon>Primates</taxon>
        <taxon>Haplorrhini</taxon>
        <taxon>Catarrhini</taxon>
        <taxon>Hominidae</taxon>
        <taxon>Pan</taxon>
    </lineage>
</organism>
<keyword evidence="3" id="KW-0677">Repeat</keyword>
<keyword evidence="2" id="KW-0964">Secreted</keyword>
<name>K7CQ21_PANTR</name>
<comment type="subcellular location">
    <subcellularLocation>
        <location evidence="1">Secreted</location>
        <location evidence="1">Extracellular space</location>
        <location evidence="1">Extracellular matrix</location>
    </subcellularLocation>
</comment>
<reference evidence="7" key="1">
    <citation type="submission" date="2012-10" db="EMBL/GenBank/DDBJ databases">
        <title>De novo assembly of the reference chimpanzee transcriptome from NextGen mRNA sequences.</title>
        <authorList>
            <person name="Maudhoo M.D."/>
            <person name="Meehan D.T."/>
            <person name="Norgren R.B.Jr."/>
        </authorList>
    </citation>
    <scope>NUCLEOTIDE SEQUENCE</scope>
    <source>
        <tissue evidence="7">Skeletal muscle</tissue>
    </source>
</reference>
<dbReference type="CDD" id="cd00063">
    <property type="entry name" value="FN3"/>
    <property type="match status" value="3"/>
</dbReference>
<dbReference type="InterPro" id="IPR003961">
    <property type="entry name" value="FN3_dom"/>
</dbReference>
<dbReference type="PANTHER" id="PTHR46708:SF2">
    <property type="entry name" value="FIBRONECTIN TYPE-III DOMAIN-CONTAINING PROTEIN"/>
    <property type="match status" value="1"/>
</dbReference>
<dbReference type="SMART" id="SM00060">
    <property type="entry name" value="FN3"/>
    <property type="match status" value="3"/>
</dbReference>
<evidence type="ECO:0000259" key="6">
    <source>
        <dbReference type="PROSITE" id="PS50853"/>
    </source>
</evidence>
<keyword evidence="2" id="KW-0272">Extracellular matrix</keyword>
<evidence type="ECO:0000313" key="7">
    <source>
        <dbReference type="EMBL" id="JAA44641.1"/>
    </source>
</evidence>
<dbReference type="InterPro" id="IPR013783">
    <property type="entry name" value="Ig-like_fold"/>
</dbReference>
<feature type="domain" description="Fibronectin type-III" evidence="6">
    <location>
        <begin position="92"/>
        <end position="181"/>
    </location>
</feature>
<feature type="domain" description="Fibronectin type-III" evidence="6">
    <location>
        <begin position="274"/>
        <end position="365"/>
    </location>
</feature>
<keyword evidence="4" id="KW-1015">Disulfide bond</keyword>
<keyword evidence="5" id="KW-0325">Glycoprotein</keyword>
<dbReference type="FunFam" id="2.60.40.10:FF:000099">
    <property type="entry name" value="Fibronectin 1"/>
    <property type="match status" value="1"/>
</dbReference>
<accession>K7CQ21</accession>
<evidence type="ECO:0000256" key="3">
    <source>
        <dbReference type="ARBA" id="ARBA00022737"/>
    </source>
</evidence>
<evidence type="ECO:0000256" key="2">
    <source>
        <dbReference type="ARBA" id="ARBA00022530"/>
    </source>
</evidence>
<protein>
    <submittedName>
        <fullName evidence="7">Fibronectin 1</fullName>
    </submittedName>
</protein>
<proteinExistence type="evidence at transcript level"/>
<sequence length="366" mass="39828">MLPLTLRFSMEPDSTVLVRWTPPRAQITGYRLTVGPDPKRPAQAVQCGSLCPKYPLRNLQPASEHTLSLVAIKGNQESPTATGVFTPLQPGSSIPPYNTEVTETTIVITWTPAPRIGFKLGVRPSQGGEAPREVTSDSGSIVVSGLTPRVEYVYTIQVLRDGQERDAPIVTKVVTPLSPPTNCIWRQTLTLECSQSPGKRSTNPRHYWFIELPQPLQTGQQGYSLEEVVHADQSSCTFDNPESRPGVQLSVFTLSRMTRESVPISDTIIPEVPQLTDLSFVDITDSSIGLRWTPLNSSTIIGYRITVVAAGEGIPIFEDFVDSSVGYYTVTGLEPGIDYDISVITLINGGESAPTTLAQQTCSSSH</sequence>